<dbReference type="RefSeq" id="WP_189701563.1">
    <property type="nucleotide sequence ID" value="NZ_BMTA01000029.1"/>
</dbReference>
<proteinExistence type="predicted"/>
<sequence length="90" mass="9549">MRDGVVGPVHRGGPSPDSEGVVAPYAVGDTVFGPHLVRHVLASRPARGAVFRVRSAALPRPPGHEALFVVRVDSRLEPVTRGGCGHRRRG</sequence>
<dbReference type="Proteomes" id="UP000594008">
    <property type="component" value="Chromosome"/>
</dbReference>
<evidence type="ECO:0000313" key="2">
    <source>
        <dbReference type="EMBL" id="QOV44933.1"/>
    </source>
</evidence>
<organism evidence="2 3">
    <name type="scientific">Streptomyces chromofuscus</name>
    <dbReference type="NCBI Taxonomy" id="42881"/>
    <lineage>
        <taxon>Bacteria</taxon>
        <taxon>Bacillati</taxon>
        <taxon>Actinomycetota</taxon>
        <taxon>Actinomycetes</taxon>
        <taxon>Kitasatosporales</taxon>
        <taxon>Streptomycetaceae</taxon>
        <taxon>Streptomyces</taxon>
    </lineage>
</organism>
<dbReference type="EMBL" id="CP063374">
    <property type="protein sequence ID" value="QOV44933.1"/>
    <property type="molecule type" value="Genomic_DNA"/>
</dbReference>
<feature type="region of interest" description="Disordered" evidence="1">
    <location>
        <begin position="1"/>
        <end position="21"/>
    </location>
</feature>
<evidence type="ECO:0000256" key="1">
    <source>
        <dbReference type="SAM" id="MobiDB-lite"/>
    </source>
</evidence>
<accession>A0A7M2TAH9</accession>
<name>A0A7M2TAH9_STRCW</name>
<evidence type="ECO:0000313" key="3">
    <source>
        <dbReference type="Proteomes" id="UP000594008"/>
    </source>
</evidence>
<reference evidence="2 3" key="1">
    <citation type="submission" date="2020-10" db="EMBL/GenBank/DDBJ databases">
        <title>Streptomyces chromofuscus complate genome analysis.</title>
        <authorList>
            <person name="Anwar N."/>
        </authorList>
    </citation>
    <scope>NUCLEOTIDE SEQUENCE [LARGE SCALE GENOMIC DNA]</scope>
    <source>
        <strain evidence="2 3">DSM 40273</strain>
    </source>
</reference>
<keyword evidence="3" id="KW-1185">Reference proteome</keyword>
<protein>
    <submittedName>
        <fullName evidence="2">Uncharacterized protein</fullName>
    </submittedName>
</protein>
<dbReference type="AlphaFoldDB" id="A0A7M2TAH9"/>
<dbReference type="KEGG" id="schf:IPT68_02700"/>
<gene>
    <name evidence="2" type="ORF">IPT68_02700</name>
</gene>